<dbReference type="KEGG" id="malv:MALV_57650"/>
<reference evidence="2 3" key="1">
    <citation type="journal article" date="2019" name="Emerg. Microbes Infect.">
        <title>Comprehensive subspecies identification of 175 nontuberculous mycobacteria species based on 7547 genomic profiles.</title>
        <authorList>
            <person name="Matsumoto Y."/>
            <person name="Kinjo T."/>
            <person name="Motooka D."/>
            <person name="Nabeya D."/>
            <person name="Jung N."/>
            <person name="Uechi K."/>
            <person name="Horii T."/>
            <person name="Iida T."/>
            <person name="Fujita J."/>
            <person name="Nakamura S."/>
        </authorList>
    </citation>
    <scope>NUCLEOTIDE SEQUENCE [LARGE SCALE GENOMIC DNA]</scope>
    <source>
        <strain evidence="2 3">JCM 12272</strain>
        <plasmid evidence="2">pJCM12272</plasmid>
    </source>
</reference>
<accession>A0A6N4V0F4</accession>
<feature type="region of interest" description="Disordered" evidence="1">
    <location>
        <begin position="1"/>
        <end position="50"/>
    </location>
</feature>
<evidence type="ECO:0008006" key="4">
    <source>
        <dbReference type="Google" id="ProtNLM"/>
    </source>
</evidence>
<protein>
    <recommendedName>
        <fullName evidence="4">Ribbon-helix-helix protein CopG domain-containing protein</fullName>
    </recommendedName>
</protein>
<evidence type="ECO:0000256" key="1">
    <source>
        <dbReference type="SAM" id="MobiDB-lite"/>
    </source>
</evidence>
<geneLocation type="plasmid" evidence="2 3">
    <name>pJCM12272</name>
</geneLocation>
<dbReference type="EMBL" id="AP022566">
    <property type="protein sequence ID" value="BBX30640.1"/>
    <property type="molecule type" value="Genomic_DNA"/>
</dbReference>
<organism evidence="2 3">
    <name type="scientific">Mycolicibacterium alvei</name>
    <dbReference type="NCBI Taxonomy" id="67081"/>
    <lineage>
        <taxon>Bacteria</taxon>
        <taxon>Bacillati</taxon>
        <taxon>Actinomycetota</taxon>
        <taxon>Actinomycetes</taxon>
        <taxon>Mycobacteriales</taxon>
        <taxon>Mycobacteriaceae</taxon>
        <taxon>Mycolicibacterium</taxon>
    </lineage>
</organism>
<keyword evidence="3" id="KW-1185">Reference proteome</keyword>
<evidence type="ECO:0000313" key="2">
    <source>
        <dbReference type="EMBL" id="BBX30640.1"/>
    </source>
</evidence>
<evidence type="ECO:0000313" key="3">
    <source>
        <dbReference type="Proteomes" id="UP000466906"/>
    </source>
</evidence>
<gene>
    <name evidence="2" type="ORF">MALV_57650</name>
</gene>
<sequence length="69" mass="7353">MADGKARREQNLIPGGKSLGGDGSHSPALKTSVPESVKEDFSARARAQGSSPAKLLRKLVYDYLAQPQD</sequence>
<keyword evidence="2" id="KW-0614">Plasmid</keyword>
<dbReference type="Proteomes" id="UP000466906">
    <property type="component" value="Plasmid pJCM12272"/>
</dbReference>
<feature type="compositionally biased region" description="Basic and acidic residues" evidence="1">
    <location>
        <begin position="1"/>
        <end position="10"/>
    </location>
</feature>
<proteinExistence type="predicted"/>
<dbReference type="AlphaFoldDB" id="A0A6N4V0F4"/>
<name>A0A6N4V0F4_9MYCO</name>